<dbReference type="AlphaFoldDB" id="A0A1G7W4A9"/>
<reference evidence="2" key="1">
    <citation type="submission" date="2016-10" db="EMBL/GenBank/DDBJ databases">
        <authorList>
            <person name="Varghese N."/>
            <person name="Submissions S."/>
        </authorList>
    </citation>
    <scope>NUCLEOTIDE SEQUENCE [LARGE SCALE GENOMIC DNA]</scope>
    <source>
        <strain evidence="2">DSM 17933</strain>
    </source>
</reference>
<dbReference type="OrthoDB" id="1350790at2"/>
<dbReference type="STRING" id="405671.SAMN05421827_10994"/>
<sequence>MNPDETKERADEFLLQKQRYTLGQAIKLAVTEKLYSPSIQSELDAFLELRNWLVHNVICGNEEDFNAGVIKMNCLIKSTLLGTKLQLSIVR</sequence>
<dbReference type="Proteomes" id="UP000199643">
    <property type="component" value="Unassembled WGS sequence"/>
</dbReference>
<evidence type="ECO:0000313" key="2">
    <source>
        <dbReference type="Proteomes" id="UP000199643"/>
    </source>
</evidence>
<protein>
    <recommendedName>
        <fullName evidence="3">Apea-like HEPN domain-containing protein</fullName>
    </recommendedName>
</protein>
<organism evidence="1 2">
    <name type="scientific">Pedobacter terrae</name>
    <dbReference type="NCBI Taxonomy" id="405671"/>
    <lineage>
        <taxon>Bacteria</taxon>
        <taxon>Pseudomonadati</taxon>
        <taxon>Bacteroidota</taxon>
        <taxon>Sphingobacteriia</taxon>
        <taxon>Sphingobacteriales</taxon>
        <taxon>Sphingobacteriaceae</taxon>
        <taxon>Pedobacter</taxon>
    </lineage>
</organism>
<dbReference type="RefSeq" id="WP_090500495.1">
    <property type="nucleotide sequence ID" value="NZ_FNCH01000009.1"/>
</dbReference>
<evidence type="ECO:0000313" key="1">
    <source>
        <dbReference type="EMBL" id="SDG66797.1"/>
    </source>
</evidence>
<keyword evidence="2" id="KW-1185">Reference proteome</keyword>
<evidence type="ECO:0008006" key="3">
    <source>
        <dbReference type="Google" id="ProtNLM"/>
    </source>
</evidence>
<accession>A0A1G7W4A9</accession>
<proteinExistence type="predicted"/>
<name>A0A1G7W4A9_9SPHI</name>
<gene>
    <name evidence="1" type="ORF">SAMN05421827_10994</name>
</gene>
<dbReference type="EMBL" id="FNCH01000009">
    <property type="protein sequence ID" value="SDG66797.1"/>
    <property type="molecule type" value="Genomic_DNA"/>
</dbReference>